<dbReference type="OrthoDB" id="9807407at2"/>
<dbReference type="Proteomes" id="UP000188879">
    <property type="component" value="Unassembled WGS sequence"/>
</dbReference>
<evidence type="ECO:0000313" key="2">
    <source>
        <dbReference type="Proteomes" id="UP000188879"/>
    </source>
</evidence>
<dbReference type="SUPFAM" id="SSF54593">
    <property type="entry name" value="Glyoxalase/Bleomycin resistance protein/Dihydroxybiphenyl dioxygenase"/>
    <property type="match status" value="1"/>
</dbReference>
<dbReference type="InterPro" id="IPR029068">
    <property type="entry name" value="Glyas_Bleomycin-R_OHBP_Dase"/>
</dbReference>
<dbReference type="CDD" id="cd07262">
    <property type="entry name" value="VOC_like"/>
    <property type="match status" value="1"/>
</dbReference>
<dbReference type="RefSeq" id="WP_076957470.1">
    <property type="nucleotide sequence ID" value="NZ_MLCO01000093.1"/>
</dbReference>
<gene>
    <name evidence="1" type="ORF">BKE38_11350</name>
</gene>
<comment type="caution">
    <text evidence="1">The sequence shown here is derived from an EMBL/GenBank/DDBJ whole genome shotgun (WGS) entry which is preliminary data.</text>
</comment>
<protein>
    <submittedName>
        <fullName evidence="1">Glyoxalase</fullName>
    </submittedName>
</protein>
<organism evidence="1 2">
    <name type="scientific">Teichococcus deserti</name>
    <dbReference type="NCBI Taxonomy" id="1817963"/>
    <lineage>
        <taxon>Bacteria</taxon>
        <taxon>Pseudomonadati</taxon>
        <taxon>Pseudomonadota</taxon>
        <taxon>Alphaproteobacteria</taxon>
        <taxon>Acetobacterales</taxon>
        <taxon>Roseomonadaceae</taxon>
        <taxon>Roseomonas</taxon>
    </lineage>
</organism>
<dbReference type="AlphaFoldDB" id="A0A1V2H2J0"/>
<dbReference type="PANTHER" id="PTHR35006:SF1">
    <property type="entry name" value="BLL2941 PROTEIN"/>
    <property type="match status" value="1"/>
</dbReference>
<dbReference type="PANTHER" id="PTHR35006">
    <property type="entry name" value="GLYOXALASE FAMILY PROTEIN (AFU_ORTHOLOGUE AFUA_5G14830)"/>
    <property type="match status" value="1"/>
</dbReference>
<proteinExistence type="predicted"/>
<accession>A0A1V2H2J0</accession>
<dbReference type="EMBL" id="MLCO01000093">
    <property type="protein sequence ID" value="ONG53806.1"/>
    <property type="molecule type" value="Genomic_DNA"/>
</dbReference>
<reference evidence="1 2" key="1">
    <citation type="submission" date="2016-10" db="EMBL/GenBank/DDBJ databases">
        <title>Draft Genome sequence of Roseomonas sp. strain M3.</title>
        <authorList>
            <person name="Subhash Y."/>
            <person name="Lee S."/>
        </authorList>
    </citation>
    <scope>NUCLEOTIDE SEQUENCE [LARGE SCALE GENOMIC DNA]</scope>
    <source>
        <strain evidence="1 2">M3</strain>
    </source>
</reference>
<sequence length="138" mass="14228">MLGYIMVGAADLDASGRFWRAVLAPLGYAAQQDGSAVVFSLPGAGDGVSGPPMLYVTRPFDGQAASHGNGSMVAFAAPSQAMVRQLHAAGLAAGGSDEGPPGFRDAYSDSFYVGYLRDPQRNKLALYCADPAQGRRGG</sequence>
<dbReference type="Gene3D" id="3.10.180.10">
    <property type="entry name" value="2,3-Dihydroxybiphenyl 1,2-Dioxygenase, domain 1"/>
    <property type="match status" value="1"/>
</dbReference>
<keyword evidence="2" id="KW-1185">Reference proteome</keyword>
<name>A0A1V2H2J0_9PROT</name>
<evidence type="ECO:0000313" key="1">
    <source>
        <dbReference type="EMBL" id="ONG53806.1"/>
    </source>
</evidence>